<comment type="caution">
    <text evidence="2">The sequence shown here is derived from an EMBL/GenBank/DDBJ whole genome shotgun (WGS) entry which is preliminary data.</text>
</comment>
<feature type="signal peptide" evidence="1">
    <location>
        <begin position="1"/>
        <end position="23"/>
    </location>
</feature>
<proteinExistence type="predicted"/>
<reference evidence="2 3" key="1">
    <citation type="submission" date="2024-09" db="EMBL/GenBank/DDBJ databases">
        <authorList>
            <person name="Zhang Z.-H."/>
        </authorList>
    </citation>
    <scope>NUCLEOTIDE SEQUENCE [LARGE SCALE GENOMIC DNA]</scope>
    <source>
        <strain evidence="2 3">HHTR114</strain>
    </source>
</reference>
<dbReference type="EMBL" id="JBHPON010000001">
    <property type="protein sequence ID" value="MFC6035152.1"/>
    <property type="molecule type" value="Genomic_DNA"/>
</dbReference>
<sequence>MKSSRIIAALVFVVASMTGAASAEEKMATAYEPMAPFMKFAGTAWRGEGTGPDGKPIVDIAVYDMILGGRAFQSTHRLEGGTYGGRTIIFYDEGAKEYIFHYFTTAGFHTVGEIVPTDTGFTAVEQVMNHPEYAQVRSEAIFGDATIRVNSSHVAHDGTVSDGDGLSYKQIPREGVLLFDEADAAFGKRTDVKDAHHKYEDDD</sequence>
<evidence type="ECO:0000256" key="1">
    <source>
        <dbReference type="SAM" id="SignalP"/>
    </source>
</evidence>
<protein>
    <submittedName>
        <fullName evidence="2">Uncharacterized protein</fullName>
    </submittedName>
</protein>
<gene>
    <name evidence="2" type="ORF">ACFMB1_06320</name>
</gene>
<organism evidence="2 3">
    <name type="scientific">Hyphococcus aureus</name>
    <dbReference type="NCBI Taxonomy" id="2666033"/>
    <lineage>
        <taxon>Bacteria</taxon>
        <taxon>Pseudomonadati</taxon>
        <taxon>Pseudomonadota</taxon>
        <taxon>Alphaproteobacteria</taxon>
        <taxon>Parvularculales</taxon>
        <taxon>Parvularculaceae</taxon>
        <taxon>Hyphococcus</taxon>
    </lineage>
</organism>
<evidence type="ECO:0000313" key="2">
    <source>
        <dbReference type="EMBL" id="MFC6035152.1"/>
    </source>
</evidence>
<accession>A0ABW1KYQ5</accession>
<feature type="chain" id="PRO_5045967834" evidence="1">
    <location>
        <begin position="24"/>
        <end position="203"/>
    </location>
</feature>
<keyword evidence="3" id="KW-1185">Reference proteome</keyword>
<keyword evidence="1" id="KW-0732">Signal</keyword>
<evidence type="ECO:0000313" key="3">
    <source>
        <dbReference type="Proteomes" id="UP001596116"/>
    </source>
</evidence>
<dbReference type="RefSeq" id="WP_379879519.1">
    <property type="nucleotide sequence ID" value="NZ_JBHPON010000001.1"/>
</dbReference>
<name>A0ABW1KYQ5_9PROT</name>
<dbReference type="Proteomes" id="UP001596116">
    <property type="component" value="Unassembled WGS sequence"/>
</dbReference>